<feature type="domain" description="tRNA/rRNA methyltransferase SpoU type" evidence="3">
    <location>
        <begin position="118"/>
        <end position="262"/>
    </location>
</feature>
<sequence length="276" mass="29457">MRSTRVSKRNATFQQWQTLLTNRTKRTRAGEFIVQGVRPITLAVEQGWTVRSFLYADGARLSQWAKDLLASTPAAHFALAPELLAELAEKDEGAPEMLAVVEMPPDDLARIPTGAGPTLVFDRPSSPGNIGTMIRSIDALGGSGLIVTGHASDPFDSKCIRATTGSFFAVPTVRVDSHADVLAWVTDRRTKGERVAVLGTDEGGDATPHESDLTGSDVIVIGNETRGMTAAWREACDRVLSIPMTGSASSLNAASAATVVLYEAHRQRLTRASDAG</sequence>
<dbReference type="InterPro" id="IPR054578">
    <property type="entry name" value="SpoU_sub_bind-like_N"/>
</dbReference>
<dbReference type="Proteomes" id="UP000037397">
    <property type="component" value="Unassembled WGS sequence"/>
</dbReference>
<reference evidence="6" key="1">
    <citation type="submission" date="2015-03" db="EMBL/GenBank/DDBJ databases">
        <title>Luteipulveratus halotolerans sp. nov., a novel actinobacterium (Dermacoccaceae) from Sarawak, Malaysia.</title>
        <authorList>
            <person name="Juboi H."/>
            <person name="Basik A."/>
            <person name="Shamsul S.S."/>
            <person name="Arnold P."/>
            <person name="Schmitt E.K."/>
            <person name="Sanglier J.-J."/>
            <person name="Yeo T."/>
        </authorList>
    </citation>
    <scope>NUCLEOTIDE SEQUENCE [LARGE SCALE GENOMIC DNA]</scope>
    <source>
        <strain evidence="6">C296001</strain>
    </source>
</reference>
<dbReference type="Gene3D" id="3.30.1330.30">
    <property type="match status" value="1"/>
</dbReference>
<keyword evidence="2 5" id="KW-0808">Transferase</keyword>
<dbReference type="PATRIC" id="fig|1631356.3.peg.82"/>
<dbReference type="GO" id="GO:0008173">
    <property type="term" value="F:RNA methyltransferase activity"/>
    <property type="evidence" value="ECO:0007669"/>
    <property type="project" value="InterPro"/>
</dbReference>
<dbReference type="PANTHER" id="PTHR43191">
    <property type="entry name" value="RRNA METHYLTRANSFERASE 3"/>
    <property type="match status" value="1"/>
</dbReference>
<dbReference type="PANTHER" id="PTHR43191:SF2">
    <property type="entry name" value="RRNA METHYLTRANSFERASE 3, MITOCHONDRIAL"/>
    <property type="match status" value="1"/>
</dbReference>
<dbReference type="Pfam" id="PF22655">
    <property type="entry name" value="SpoU_sub_bind_like"/>
    <property type="match status" value="1"/>
</dbReference>
<dbReference type="RefSeq" id="WP_050668225.1">
    <property type="nucleotide sequence ID" value="NZ_LAIR01000002.1"/>
</dbReference>
<dbReference type="GO" id="GO:0006396">
    <property type="term" value="P:RNA processing"/>
    <property type="evidence" value="ECO:0007669"/>
    <property type="project" value="InterPro"/>
</dbReference>
<evidence type="ECO:0000259" key="3">
    <source>
        <dbReference type="Pfam" id="PF00588"/>
    </source>
</evidence>
<dbReference type="AlphaFoldDB" id="A0A0L6CDS5"/>
<dbReference type="OrthoDB" id="9785673at2"/>
<dbReference type="SUPFAM" id="SSF55315">
    <property type="entry name" value="L30e-like"/>
    <property type="match status" value="1"/>
</dbReference>
<evidence type="ECO:0000259" key="4">
    <source>
        <dbReference type="Pfam" id="PF22655"/>
    </source>
</evidence>
<dbReference type="InterPro" id="IPR029028">
    <property type="entry name" value="Alpha/beta_knot_MTases"/>
</dbReference>
<dbReference type="Pfam" id="PF00588">
    <property type="entry name" value="SpoU_methylase"/>
    <property type="match status" value="1"/>
</dbReference>
<evidence type="ECO:0000313" key="6">
    <source>
        <dbReference type="Proteomes" id="UP000037397"/>
    </source>
</evidence>
<dbReference type="Gene3D" id="3.40.1280.10">
    <property type="match status" value="1"/>
</dbReference>
<evidence type="ECO:0000256" key="2">
    <source>
        <dbReference type="ARBA" id="ARBA00022679"/>
    </source>
</evidence>
<dbReference type="GO" id="GO:0032259">
    <property type="term" value="P:methylation"/>
    <property type="evidence" value="ECO:0007669"/>
    <property type="project" value="UniProtKB-KW"/>
</dbReference>
<dbReference type="SUPFAM" id="SSF75217">
    <property type="entry name" value="alpha/beta knot"/>
    <property type="match status" value="1"/>
</dbReference>
<accession>A0A0L6CDS5</accession>
<dbReference type="InterPro" id="IPR029026">
    <property type="entry name" value="tRNA_m1G_MTases_N"/>
</dbReference>
<gene>
    <name evidence="5" type="ORF">VV01_00795</name>
</gene>
<evidence type="ECO:0000256" key="1">
    <source>
        <dbReference type="ARBA" id="ARBA00022603"/>
    </source>
</evidence>
<dbReference type="EMBL" id="LAIR01000002">
    <property type="protein sequence ID" value="KNX36021.1"/>
    <property type="molecule type" value="Genomic_DNA"/>
</dbReference>
<dbReference type="InterPro" id="IPR051259">
    <property type="entry name" value="rRNA_Methyltransferase"/>
</dbReference>
<dbReference type="InterPro" id="IPR029064">
    <property type="entry name" value="Ribosomal_eL30-like_sf"/>
</dbReference>
<comment type="caution">
    <text evidence="5">The sequence shown here is derived from an EMBL/GenBank/DDBJ whole genome shotgun (WGS) entry which is preliminary data.</text>
</comment>
<keyword evidence="6" id="KW-1185">Reference proteome</keyword>
<dbReference type="STRING" id="1631356.VV01_00795"/>
<dbReference type="InterPro" id="IPR001537">
    <property type="entry name" value="SpoU_MeTrfase"/>
</dbReference>
<evidence type="ECO:0000313" key="5">
    <source>
        <dbReference type="EMBL" id="KNX36021.1"/>
    </source>
</evidence>
<dbReference type="GO" id="GO:0003723">
    <property type="term" value="F:RNA binding"/>
    <property type="evidence" value="ECO:0007669"/>
    <property type="project" value="InterPro"/>
</dbReference>
<feature type="domain" description="SpoU L30e-like N-terminal" evidence="4">
    <location>
        <begin position="10"/>
        <end position="99"/>
    </location>
</feature>
<organism evidence="5 6">
    <name type="scientific">Luteipulveratus halotolerans</name>
    <dbReference type="NCBI Taxonomy" id="1631356"/>
    <lineage>
        <taxon>Bacteria</taxon>
        <taxon>Bacillati</taxon>
        <taxon>Actinomycetota</taxon>
        <taxon>Actinomycetes</taxon>
        <taxon>Micrococcales</taxon>
        <taxon>Dermacoccaceae</taxon>
        <taxon>Luteipulveratus</taxon>
    </lineage>
</organism>
<keyword evidence="1 5" id="KW-0489">Methyltransferase</keyword>
<proteinExistence type="predicted"/>
<protein>
    <submittedName>
        <fullName evidence="5">rRNA methyltransferase</fullName>
    </submittedName>
</protein>
<name>A0A0L6CDS5_9MICO</name>